<dbReference type="OrthoDB" id="262547at2759"/>
<feature type="non-terminal residue" evidence="2">
    <location>
        <position position="415"/>
    </location>
</feature>
<sequence>MMLFPAFCRSRRYRRSLYRLFLGAITLFFVFDTFYVVFFGRSPHRAAPSSKPSHHERIFIGSMHWNNEAILRSHWNKAVVALARYFGPENVFVAVLESGSWDDSKGALRELDAQLSELDVPRSIVLEDTTHLDEISRIPSPNETGWLWTPRGRKELRRIPYLANLRNRVMMEMAKQLEAKGARFDKVLWLNDVVFTTEDVVTLLSTNRGEYAAACSLDFSKPPRYYDTFALRDTSGSKTVSPVWPYFFSGASRDALIANKDIPVLSCWNGMVAMDAEPFYANEPLSFRGVPDSLAELHLEGSECCLIHADNPLSGIKGVYVNPNVRVGYNPEAYGAVNAFPTWPSPAERIKSIWKARLATIKAMLQYGAEYLVVRRRLKQWEALKSTDGKVHHEPGAYCLVNEMQVLVENGWKHL</sequence>
<proteinExistence type="predicted"/>
<dbReference type="RefSeq" id="XP_033679312.1">
    <property type="nucleotide sequence ID" value="XM_033825163.1"/>
</dbReference>
<dbReference type="Proteomes" id="UP000800094">
    <property type="component" value="Unassembled WGS sequence"/>
</dbReference>
<keyword evidence="1" id="KW-1133">Transmembrane helix</keyword>
<feature type="transmembrane region" description="Helical" evidence="1">
    <location>
        <begin position="20"/>
        <end position="40"/>
    </location>
</feature>
<dbReference type="GO" id="GO:0016740">
    <property type="term" value="F:transferase activity"/>
    <property type="evidence" value="ECO:0007669"/>
    <property type="project" value="UniProtKB-KW"/>
</dbReference>
<dbReference type="InterPro" id="IPR021047">
    <property type="entry name" value="Mannosyltransferase_CMT1"/>
</dbReference>
<keyword evidence="3" id="KW-1185">Reference proteome</keyword>
<name>A0A6A6I2T9_9PLEO</name>
<dbReference type="AlphaFoldDB" id="A0A6A6I2T9"/>
<evidence type="ECO:0000313" key="3">
    <source>
        <dbReference type="Proteomes" id="UP000800094"/>
    </source>
</evidence>
<reference evidence="2" key="1">
    <citation type="journal article" date="2020" name="Stud. Mycol.">
        <title>101 Dothideomycetes genomes: a test case for predicting lifestyles and emergence of pathogens.</title>
        <authorList>
            <person name="Haridas S."/>
            <person name="Albert R."/>
            <person name="Binder M."/>
            <person name="Bloem J."/>
            <person name="Labutti K."/>
            <person name="Salamov A."/>
            <person name="Andreopoulos B."/>
            <person name="Baker S."/>
            <person name="Barry K."/>
            <person name="Bills G."/>
            <person name="Bluhm B."/>
            <person name="Cannon C."/>
            <person name="Castanera R."/>
            <person name="Culley D."/>
            <person name="Daum C."/>
            <person name="Ezra D."/>
            <person name="Gonzalez J."/>
            <person name="Henrissat B."/>
            <person name="Kuo A."/>
            <person name="Liang C."/>
            <person name="Lipzen A."/>
            <person name="Lutzoni F."/>
            <person name="Magnuson J."/>
            <person name="Mondo S."/>
            <person name="Nolan M."/>
            <person name="Ohm R."/>
            <person name="Pangilinan J."/>
            <person name="Park H.-J."/>
            <person name="Ramirez L."/>
            <person name="Alfaro M."/>
            <person name="Sun H."/>
            <person name="Tritt A."/>
            <person name="Yoshinaga Y."/>
            <person name="Zwiers L.-H."/>
            <person name="Turgeon B."/>
            <person name="Goodwin S."/>
            <person name="Spatafora J."/>
            <person name="Crous P."/>
            <person name="Grigoriev I."/>
        </authorList>
    </citation>
    <scope>NUCLEOTIDE SEQUENCE</scope>
    <source>
        <strain evidence="2">CBS 122368</strain>
    </source>
</reference>
<keyword evidence="2" id="KW-0808">Transferase</keyword>
<protein>
    <submittedName>
        <fullName evidence="2">Glycosyltransferase family 69 protein</fullName>
    </submittedName>
</protein>
<dbReference type="PANTHER" id="PTHR34144:SF7">
    <property type="entry name" value="EXPORT PROTEIN (CAP59), PUTATIVE (AFU_ORTHOLOGUE AFUA_7G05020)-RELATED"/>
    <property type="match status" value="1"/>
</dbReference>
<keyword evidence="1" id="KW-0812">Transmembrane</keyword>
<organism evidence="2 3">
    <name type="scientific">Trematosphaeria pertusa</name>
    <dbReference type="NCBI Taxonomy" id="390896"/>
    <lineage>
        <taxon>Eukaryota</taxon>
        <taxon>Fungi</taxon>
        <taxon>Dikarya</taxon>
        <taxon>Ascomycota</taxon>
        <taxon>Pezizomycotina</taxon>
        <taxon>Dothideomycetes</taxon>
        <taxon>Pleosporomycetidae</taxon>
        <taxon>Pleosporales</taxon>
        <taxon>Massarineae</taxon>
        <taxon>Trematosphaeriaceae</taxon>
        <taxon>Trematosphaeria</taxon>
    </lineage>
</organism>
<dbReference type="PANTHER" id="PTHR34144">
    <property type="entry name" value="CHROMOSOME 8, WHOLE GENOME SHOTGUN SEQUENCE"/>
    <property type="match status" value="1"/>
</dbReference>
<evidence type="ECO:0000256" key="1">
    <source>
        <dbReference type="SAM" id="Phobius"/>
    </source>
</evidence>
<gene>
    <name evidence="2" type="ORF">BU26DRAFT_464444</name>
</gene>
<dbReference type="EMBL" id="ML987203">
    <property type="protein sequence ID" value="KAF2244308.1"/>
    <property type="molecule type" value="Genomic_DNA"/>
</dbReference>
<dbReference type="Pfam" id="PF11735">
    <property type="entry name" value="CAP59_mtransfer"/>
    <property type="match status" value="1"/>
</dbReference>
<keyword evidence="1" id="KW-0472">Membrane</keyword>
<accession>A0A6A6I2T9</accession>
<dbReference type="GeneID" id="54578493"/>
<evidence type="ECO:0000313" key="2">
    <source>
        <dbReference type="EMBL" id="KAF2244308.1"/>
    </source>
</evidence>